<evidence type="ECO:0000313" key="2">
    <source>
        <dbReference type="EMBL" id="GES99383.1"/>
    </source>
</evidence>
<dbReference type="Proteomes" id="UP000247702">
    <property type="component" value="Unassembled WGS sequence"/>
</dbReference>
<dbReference type="EMBL" id="BEXD01000120">
    <property type="protein sequence ID" value="GBB84487.1"/>
    <property type="molecule type" value="Genomic_DNA"/>
</dbReference>
<dbReference type="AlphaFoldDB" id="A0A2Z6Q3L4"/>
<dbReference type="EMBL" id="BLAL01000280">
    <property type="protein sequence ID" value="GES99383.1"/>
    <property type="molecule type" value="Genomic_DNA"/>
</dbReference>
<reference evidence="2" key="2">
    <citation type="submission" date="2019-10" db="EMBL/GenBank/DDBJ databases">
        <title>Conservation and host-specific expression of non-tandemly repeated heterogenous ribosome RNA gene in arbuscular mycorrhizal fungi.</title>
        <authorList>
            <person name="Maeda T."/>
            <person name="Kobayashi Y."/>
            <person name="Nakagawa T."/>
            <person name="Ezawa T."/>
            <person name="Yamaguchi K."/>
            <person name="Bino T."/>
            <person name="Nishimoto Y."/>
            <person name="Shigenobu S."/>
            <person name="Kawaguchi M."/>
        </authorList>
    </citation>
    <scope>NUCLEOTIDE SEQUENCE</scope>
    <source>
        <strain evidence="2">HR1</strain>
    </source>
</reference>
<sequence length="473" mass="55126">MELYQETSQNNNDDNNQRQIEENFIYEERNRTLIVALAVREACDVASYGSKQHDWEAACRVISHNKLLTCSEKTMIINLLKCNRSICYEHPDPLNYFHVERIPCSYNINPSQHTNYDENMFNITFHCDNKDLMLCDKAKKTFEIAGQIISETLILNTKINVNATFIDLCETEKERCKNTPFRRIIGAAGPARSIILRDDDGVDRLYPQSLVKQFRFKQHPEYGEFDINARFNSKIDYWFIEDDSTIGKNQIDFLYVVLHEFIHGLGFLSSWDNKNDKIHEALTPKILSDNLMIKYDNNSIENLYIFNGFIEKAFDKYIYFKFTNERLSDVITPQLQRFSPKKAFSFYEDIYKYFEESSEYYVAQYLYKLACKPSTLIFKSHDKKDITLETSLNPFSSSSLNHLQFSTYTRTKDFLMRPGVAAGRSIQYQLDRSGDYPGGPIGPQLKLILETLGYATIDHPIPYKPSPIYSMSV</sequence>
<keyword evidence="3" id="KW-1185">Reference proteome</keyword>
<evidence type="ECO:0000313" key="1">
    <source>
        <dbReference type="EMBL" id="GBB84487.1"/>
    </source>
</evidence>
<name>A0A2Z6Q3L4_9GLOM</name>
<accession>A0A2Z6Q3L4</accession>
<dbReference type="STRING" id="94130.A0A2Z6Q3L4"/>
<proteinExistence type="predicted"/>
<dbReference type="Proteomes" id="UP000615446">
    <property type="component" value="Unassembled WGS sequence"/>
</dbReference>
<dbReference type="OrthoDB" id="73465at2759"/>
<evidence type="ECO:0008006" key="4">
    <source>
        <dbReference type="Google" id="ProtNLM"/>
    </source>
</evidence>
<protein>
    <recommendedName>
        <fullName evidence="4">Sequence orphan</fullName>
    </recommendedName>
</protein>
<evidence type="ECO:0000313" key="3">
    <source>
        <dbReference type="Proteomes" id="UP000247702"/>
    </source>
</evidence>
<comment type="caution">
    <text evidence="1">The sequence shown here is derived from an EMBL/GenBank/DDBJ whole genome shotgun (WGS) entry which is preliminary data.</text>
</comment>
<gene>
    <name evidence="2" type="ORF">RCL2_002589100</name>
    <name evidence="1" type="ORF">RclHR1_11050004</name>
</gene>
<reference evidence="1 3" key="1">
    <citation type="submission" date="2017-11" db="EMBL/GenBank/DDBJ databases">
        <title>The genome of Rhizophagus clarus HR1 reveals common genetic basis of auxotrophy among arbuscular mycorrhizal fungi.</title>
        <authorList>
            <person name="Kobayashi Y."/>
        </authorList>
    </citation>
    <scope>NUCLEOTIDE SEQUENCE [LARGE SCALE GENOMIC DNA]</scope>
    <source>
        <strain evidence="1 3">HR1</strain>
    </source>
</reference>
<organism evidence="1 3">
    <name type="scientific">Rhizophagus clarus</name>
    <dbReference type="NCBI Taxonomy" id="94130"/>
    <lineage>
        <taxon>Eukaryota</taxon>
        <taxon>Fungi</taxon>
        <taxon>Fungi incertae sedis</taxon>
        <taxon>Mucoromycota</taxon>
        <taxon>Glomeromycotina</taxon>
        <taxon>Glomeromycetes</taxon>
        <taxon>Glomerales</taxon>
        <taxon>Glomeraceae</taxon>
        <taxon>Rhizophagus</taxon>
    </lineage>
</organism>